<evidence type="ECO:0000313" key="2">
    <source>
        <dbReference type="EMBL" id="BCL31504.1"/>
    </source>
</evidence>
<gene>
    <name evidence="2" type="ORF">GCM10017557_63630</name>
</gene>
<evidence type="ECO:0000256" key="1">
    <source>
        <dbReference type="SAM" id="MobiDB-lite"/>
    </source>
</evidence>
<reference evidence="2 3" key="1">
    <citation type="journal article" date="2014" name="Int. J. Syst. Evol. Microbiol.">
        <title>Complete genome sequence of Corynebacterium casei LMG S-19264T (=DSM 44701T), isolated from a smear-ripened cheese.</title>
        <authorList>
            <consortium name="US DOE Joint Genome Institute (JGI-PGF)"/>
            <person name="Walter F."/>
            <person name="Albersmeier A."/>
            <person name="Kalinowski J."/>
            <person name="Ruckert C."/>
        </authorList>
    </citation>
    <scope>NUCLEOTIDE SEQUENCE [LARGE SCALE GENOMIC DNA]</scope>
    <source>
        <strain evidence="2 3">JCM 4677</strain>
    </source>
</reference>
<evidence type="ECO:0000313" key="3">
    <source>
        <dbReference type="Proteomes" id="UP000516444"/>
    </source>
</evidence>
<protein>
    <submittedName>
        <fullName evidence="2">Uncharacterized protein</fullName>
    </submittedName>
</protein>
<keyword evidence="3" id="KW-1185">Reference proteome</keyword>
<dbReference type="EMBL" id="AP023440">
    <property type="protein sequence ID" value="BCL31504.1"/>
    <property type="molecule type" value="Genomic_DNA"/>
</dbReference>
<name>A0A7G1PBV4_9ACTN</name>
<dbReference type="Proteomes" id="UP000516444">
    <property type="component" value="Chromosome"/>
</dbReference>
<proteinExistence type="predicted"/>
<feature type="region of interest" description="Disordered" evidence="1">
    <location>
        <begin position="13"/>
        <end position="76"/>
    </location>
</feature>
<accession>A0A7G1PBV4</accession>
<sequence length="76" mass="8104">MRSEARALLAQLTEERGTDGVLKLDSQDGPDLPPGSTEYPPCQCPQHRTEATPTSPAASLSLKVRAVNERSQSGQA</sequence>
<dbReference type="KEGG" id="sgm:GCM10017557_63630"/>
<organism evidence="2 3">
    <name type="scientific">Streptomyces aurantiacus</name>
    <dbReference type="NCBI Taxonomy" id="47760"/>
    <lineage>
        <taxon>Bacteria</taxon>
        <taxon>Bacillati</taxon>
        <taxon>Actinomycetota</taxon>
        <taxon>Actinomycetes</taxon>
        <taxon>Kitasatosporales</taxon>
        <taxon>Streptomycetaceae</taxon>
        <taxon>Streptomyces</taxon>
        <taxon>Streptomyces aurantiacus group</taxon>
    </lineage>
</organism>
<dbReference type="AlphaFoldDB" id="A0A7G1PBV4"/>